<dbReference type="Gene3D" id="3.40.50.300">
    <property type="entry name" value="P-loop containing nucleotide triphosphate hydrolases"/>
    <property type="match status" value="1"/>
</dbReference>
<dbReference type="SUPFAM" id="SSF52540">
    <property type="entry name" value="P-loop containing nucleoside triphosphate hydrolases"/>
    <property type="match status" value="1"/>
</dbReference>
<dbReference type="InterPro" id="IPR054471">
    <property type="entry name" value="GPIID_WHD"/>
</dbReference>
<dbReference type="AlphaFoldDB" id="A0AAD4KK72"/>
<dbReference type="InterPro" id="IPR036770">
    <property type="entry name" value="Ankyrin_rpt-contain_sf"/>
</dbReference>
<dbReference type="PANTHER" id="PTHR10039:SF15">
    <property type="entry name" value="NACHT DOMAIN-CONTAINING PROTEIN"/>
    <property type="match status" value="1"/>
</dbReference>
<sequence length="632" mass="70644">MSSALGLPHTSDGPFNSNADALSKVDATFTNEDDRILSWLSATNHVACLNSIVARRTKDTGGWLLNSTTFDERATFDEWVRTSGQTMFCPGAPGVGKTVITSAVIRELQNSFQGDSKVGLAYFFYGLNSIKEPDSSEVLASLLKQLVEQQHLMPNCVKGLYKRHYDRSTRPSYTEIARAFHSVASSYTRVFIILDALDESRMSNQGYHMILKTIRSIPEEVGISLFATSTFVPEIMREFSDCFTLEIRATQDDIRRYLDNKITMLPEFVSNDAPLREDIKNGIVLAADGVFLLAQLYFHSLVGKPTPEATRLALNVLTTHEGSKSKALDLAHHLVMQRIEYQEANLRKLAKKAMIWAAYANRPLSVSELRHSVGMEIGKSRFDADSLPSVEEIQAACSGLIDIREEEDAIFMHSLTKDYLKRNKGILLSSDIQAHITNICVQYLCRDDFNDGFCCSDVEFESRLKSNALYDYVARNWGEHARIASWEVAELIMNFLNNKSKLAASSQALMASRRCDADHGYSQRVPNNMTAVHIAAFFGLRDILISSIVSGNGLDEKDSHGRTSLSYAAENGHESTVQLLLEEPHIDYNSMDVNNRTPLSWAAENGHQQVVQLLIYEGARIDLQDKIGRTPL</sequence>
<proteinExistence type="predicted"/>
<evidence type="ECO:0000256" key="2">
    <source>
        <dbReference type="PROSITE-ProRule" id="PRU00023"/>
    </source>
</evidence>
<dbReference type="Pfam" id="PF24883">
    <property type="entry name" value="NPHP3_N"/>
    <property type="match status" value="1"/>
</dbReference>
<keyword evidence="1" id="KW-0677">Repeat</keyword>
<dbReference type="Pfam" id="PF12796">
    <property type="entry name" value="Ank_2"/>
    <property type="match status" value="1"/>
</dbReference>
<evidence type="ECO:0008006" key="7">
    <source>
        <dbReference type="Google" id="ProtNLM"/>
    </source>
</evidence>
<dbReference type="Proteomes" id="UP001201262">
    <property type="component" value="Unassembled WGS sequence"/>
</dbReference>
<dbReference type="PROSITE" id="PS50297">
    <property type="entry name" value="ANK_REP_REGION"/>
    <property type="match status" value="2"/>
</dbReference>
<dbReference type="InterPro" id="IPR002110">
    <property type="entry name" value="Ankyrin_rpt"/>
</dbReference>
<keyword evidence="6" id="KW-1185">Reference proteome</keyword>
<gene>
    <name evidence="5" type="ORF">BGW36DRAFT_305298</name>
</gene>
<protein>
    <recommendedName>
        <fullName evidence="7">NACHT domain-containing protein</fullName>
    </recommendedName>
</protein>
<evidence type="ECO:0000313" key="6">
    <source>
        <dbReference type="Proteomes" id="UP001201262"/>
    </source>
</evidence>
<accession>A0AAD4KK72</accession>
<organism evidence="5 6">
    <name type="scientific">Talaromyces proteolyticus</name>
    <dbReference type="NCBI Taxonomy" id="1131652"/>
    <lineage>
        <taxon>Eukaryota</taxon>
        <taxon>Fungi</taxon>
        <taxon>Dikarya</taxon>
        <taxon>Ascomycota</taxon>
        <taxon>Pezizomycotina</taxon>
        <taxon>Eurotiomycetes</taxon>
        <taxon>Eurotiomycetidae</taxon>
        <taxon>Eurotiales</taxon>
        <taxon>Trichocomaceae</taxon>
        <taxon>Talaromyces</taxon>
        <taxon>Talaromyces sect. Bacilispori</taxon>
    </lineage>
</organism>
<evidence type="ECO:0000259" key="4">
    <source>
        <dbReference type="Pfam" id="PF24883"/>
    </source>
</evidence>
<dbReference type="SUPFAM" id="SSF48403">
    <property type="entry name" value="Ankyrin repeat"/>
    <property type="match status" value="1"/>
</dbReference>
<feature type="repeat" description="ANK" evidence="2">
    <location>
        <begin position="560"/>
        <end position="582"/>
    </location>
</feature>
<feature type="domain" description="GPI inositol-deacylase winged helix" evidence="3">
    <location>
        <begin position="343"/>
        <end position="423"/>
    </location>
</feature>
<name>A0AAD4KK72_9EURO</name>
<evidence type="ECO:0000256" key="1">
    <source>
        <dbReference type="ARBA" id="ARBA00022737"/>
    </source>
</evidence>
<evidence type="ECO:0000259" key="3">
    <source>
        <dbReference type="Pfam" id="PF22939"/>
    </source>
</evidence>
<reference evidence="5" key="1">
    <citation type="submission" date="2021-12" db="EMBL/GenBank/DDBJ databases">
        <title>Convergent genome expansion in fungi linked to evolution of root-endophyte symbiosis.</title>
        <authorList>
            <consortium name="DOE Joint Genome Institute"/>
            <person name="Ke Y.-H."/>
            <person name="Bonito G."/>
            <person name="Liao H.-L."/>
            <person name="Looney B."/>
            <person name="Rojas-Flechas A."/>
            <person name="Nash J."/>
            <person name="Hameed K."/>
            <person name="Schadt C."/>
            <person name="Martin F."/>
            <person name="Crous P.W."/>
            <person name="Miettinen O."/>
            <person name="Magnuson J.K."/>
            <person name="Labbe J."/>
            <person name="Jacobson D."/>
            <person name="Doktycz M.J."/>
            <person name="Veneault-Fourrey C."/>
            <person name="Kuo A."/>
            <person name="Mondo S."/>
            <person name="Calhoun S."/>
            <person name="Riley R."/>
            <person name="Ohm R."/>
            <person name="LaButti K."/>
            <person name="Andreopoulos B."/>
            <person name="Pangilinan J."/>
            <person name="Nolan M."/>
            <person name="Tritt A."/>
            <person name="Clum A."/>
            <person name="Lipzen A."/>
            <person name="Daum C."/>
            <person name="Barry K."/>
            <person name="Grigoriev I.V."/>
            <person name="Vilgalys R."/>
        </authorList>
    </citation>
    <scope>NUCLEOTIDE SEQUENCE</scope>
    <source>
        <strain evidence="5">PMI_201</strain>
    </source>
</reference>
<dbReference type="PROSITE" id="PS50088">
    <property type="entry name" value="ANK_REPEAT"/>
    <property type="match status" value="2"/>
</dbReference>
<feature type="non-terminal residue" evidence="5">
    <location>
        <position position="1"/>
    </location>
</feature>
<dbReference type="Pfam" id="PF22939">
    <property type="entry name" value="WHD_GPIID"/>
    <property type="match status" value="1"/>
</dbReference>
<dbReference type="PANTHER" id="PTHR10039">
    <property type="entry name" value="AMELOGENIN"/>
    <property type="match status" value="1"/>
</dbReference>
<dbReference type="GeneID" id="70242343"/>
<dbReference type="InterPro" id="IPR056884">
    <property type="entry name" value="NPHP3-like_N"/>
</dbReference>
<dbReference type="EMBL" id="JAJTJA010000012">
    <property type="protein sequence ID" value="KAH8691186.1"/>
    <property type="molecule type" value="Genomic_DNA"/>
</dbReference>
<comment type="caution">
    <text evidence="5">The sequence shown here is derived from an EMBL/GenBank/DDBJ whole genome shotgun (WGS) entry which is preliminary data.</text>
</comment>
<dbReference type="InterPro" id="IPR027417">
    <property type="entry name" value="P-loop_NTPase"/>
</dbReference>
<evidence type="ECO:0000313" key="5">
    <source>
        <dbReference type="EMBL" id="KAH8691186.1"/>
    </source>
</evidence>
<feature type="domain" description="Nephrocystin 3-like N-terminal" evidence="4">
    <location>
        <begin position="60"/>
        <end position="229"/>
    </location>
</feature>
<dbReference type="Gene3D" id="1.25.40.20">
    <property type="entry name" value="Ankyrin repeat-containing domain"/>
    <property type="match status" value="1"/>
</dbReference>
<dbReference type="SMART" id="SM00248">
    <property type="entry name" value="ANK"/>
    <property type="match status" value="3"/>
</dbReference>
<keyword evidence="2" id="KW-0040">ANK repeat</keyword>
<dbReference type="RefSeq" id="XP_046067278.1">
    <property type="nucleotide sequence ID" value="XM_046212056.1"/>
</dbReference>
<feature type="repeat" description="ANK" evidence="2">
    <location>
        <begin position="594"/>
        <end position="626"/>
    </location>
</feature>
<dbReference type="Pfam" id="PF00023">
    <property type="entry name" value="Ank"/>
    <property type="match status" value="1"/>
</dbReference>